<dbReference type="EMBL" id="RBDX01000002">
    <property type="protein sequence ID" value="RKN12237.1"/>
    <property type="molecule type" value="Genomic_DNA"/>
</dbReference>
<feature type="domain" description="IPT/TIG" evidence="2">
    <location>
        <begin position="1"/>
        <end position="76"/>
    </location>
</feature>
<protein>
    <submittedName>
        <fullName evidence="3">Cell shape-determining protein</fullName>
    </submittedName>
</protein>
<dbReference type="InterPro" id="IPR052387">
    <property type="entry name" value="Fibrocystin"/>
</dbReference>
<dbReference type="InterPro" id="IPR014756">
    <property type="entry name" value="Ig_E-set"/>
</dbReference>
<accession>A0A3A9X1A3</accession>
<dbReference type="Proteomes" id="UP000275024">
    <property type="component" value="Unassembled WGS sequence"/>
</dbReference>
<dbReference type="PANTHER" id="PTHR46769">
    <property type="entry name" value="POLYCYSTIC KIDNEY AND HEPATIC DISEASE 1 (AUTOSOMAL RECESSIVE)-LIKE 1"/>
    <property type="match status" value="1"/>
</dbReference>
<gene>
    <name evidence="4" type="ORF">D7318_06730</name>
    <name evidence="3" type="ORF">D7319_03750</name>
</gene>
<evidence type="ECO:0000313" key="5">
    <source>
        <dbReference type="Proteomes" id="UP000268652"/>
    </source>
</evidence>
<feature type="domain" description="IPT/TIG" evidence="2">
    <location>
        <begin position="247"/>
        <end position="327"/>
    </location>
</feature>
<dbReference type="GO" id="GO:0005975">
    <property type="term" value="P:carbohydrate metabolic process"/>
    <property type="evidence" value="ECO:0007669"/>
    <property type="project" value="UniProtKB-ARBA"/>
</dbReference>
<dbReference type="Proteomes" id="UP000268652">
    <property type="component" value="Unassembled WGS sequence"/>
</dbReference>
<evidence type="ECO:0000313" key="4">
    <source>
        <dbReference type="EMBL" id="RKN25925.1"/>
    </source>
</evidence>
<dbReference type="EMBL" id="RBDY01000003">
    <property type="protein sequence ID" value="RKN25925.1"/>
    <property type="molecule type" value="Genomic_DNA"/>
</dbReference>
<dbReference type="SMART" id="SM00429">
    <property type="entry name" value="IPT"/>
    <property type="match status" value="4"/>
</dbReference>
<keyword evidence="5" id="KW-1185">Reference proteome</keyword>
<dbReference type="OrthoDB" id="3289082at2"/>
<dbReference type="AlphaFoldDB" id="A0A3A9X1A3"/>
<evidence type="ECO:0000256" key="1">
    <source>
        <dbReference type="ARBA" id="ARBA00022729"/>
    </source>
</evidence>
<feature type="domain" description="IPT/TIG" evidence="2">
    <location>
        <begin position="80"/>
        <end position="161"/>
    </location>
</feature>
<keyword evidence="1" id="KW-0732">Signal</keyword>
<dbReference type="PANTHER" id="PTHR46769:SF2">
    <property type="entry name" value="FIBROCYSTIN-L ISOFORM 2 PRECURSOR-RELATED"/>
    <property type="match status" value="1"/>
</dbReference>
<dbReference type="InterPro" id="IPR002909">
    <property type="entry name" value="IPT_dom"/>
</dbReference>
<dbReference type="InterPro" id="IPR013783">
    <property type="entry name" value="Ig-like_fold"/>
</dbReference>
<dbReference type="SUPFAM" id="SSF81296">
    <property type="entry name" value="E set domains"/>
    <property type="match status" value="4"/>
</dbReference>
<sequence>MSPSSGPATGGNTAQVRGTGFQGVTAVRFGGQASPDFDVTSSTRISAVVPAGTGTVRVTVTTQRGTSTQNVTYRYVTADLPTLTSVQPTRGPVAGGNAVTLTGTGLGGATAVLFGTVPATSFTVQSGTRIVAVAPPGLPGPVEITVTTADGTTDPGVLYFYAAEPVLTALSPPSGPVAGGTTVTLTGTGLLGTTAVTFGSSPATSFAVVSDTQVTAVAPPRAAGTVPVTVTTPSGTSNGLAYVYVSAPQLTAISPASGPLVGGTVVTLTGSGLTGVTTVLFGAVPAAFTVLSDTHLTAVVPPGPAGPVAVTVVASGGTSPSVTFTRVPPPEI</sequence>
<evidence type="ECO:0000259" key="2">
    <source>
        <dbReference type="SMART" id="SM00429"/>
    </source>
</evidence>
<proteinExistence type="predicted"/>
<dbReference type="Pfam" id="PF01833">
    <property type="entry name" value="TIG"/>
    <property type="match status" value="4"/>
</dbReference>
<comment type="caution">
    <text evidence="3">The sequence shown here is derived from an EMBL/GenBank/DDBJ whole genome shotgun (WGS) entry which is preliminary data.</text>
</comment>
<feature type="domain" description="IPT/TIG" evidence="2">
    <location>
        <begin position="164"/>
        <end position="245"/>
    </location>
</feature>
<reference evidence="5 6" key="1">
    <citation type="submission" date="2018-09" db="EMBL/GenBank/DDBJ databases">
        <title>Streptomyces sp. nov. DS1-2, an endophytic actinomycete isolated from roots of Dendrobium scabrilingue.</title>
        <authorList>
            <person name="Kuncharoen N."/>
            <person name="Kudo T."/>
            <person name="Ohkuma M."/>
            <person name="Yuki M."/>
            <person name="Tanasupawat S."/>
        </authorList>
    </citation>
    <scope>NUCLEOTIDE SEQUENCE [LARGE SCALE GENOMIC DNA]</scope>
    <source>
        <strain evidence="3 6">AZ1-7</strain>
        <strain evidence="4 5">DS1-2</strain>
    </source>
</reference>
<organism evidence="3 6">
    <name type="scientific">Streptomyces radicis</name>
    <dbReference type="NCBI Taxonomy" id="1750517"/>
    <lineage>
        <taxon>Bacteria</taxon>
        <taxon>Bacillati</taxon>
        <taxon>Actinomycetota</taxon>
        <taxon>Actinomycetes</taxon>
        <taxon>Kitasatosporales</taxon>
        <taxon>Streptomycetaceae</taxon>
        <taxon>Streptomyces</taxon>
    </lineage>
</organism>
<evidence type="ECO:0000313" key="6">
    <source>
        <dbReference type="Proteomes" id="UP000275024"/>
    </source>
</evidence>
<dbReference type="CDD" id="cd00102">
    <property type="entry name" value="IPT"/>
    <property type="match status" value="2"/>
</dbReference>
<name>A0A3A9X1A3_9ACTN</name>
<dbReference type="Gene3D" id="2.60.40.10">
    <property type="entry name" value="Immunoglobulins"/>
    <property type="match status" value="4"/>
</dbReference>
<evidence type="ECO:0000313" key="3">
    <source>
        <dbReference type="EMBL" id="RKN12237.1"/>
    </source>
</evidence>